<dbReference type="PANTHER" id="PTHR12128:SF19">
    <property type="entry name" value="5-DEHYDRO-4-DEOXYGLUCARATE DEHYDRATASE 2-RELATED"/>
    <property type="match status" value="1"/>
</dbReference>
<keyword evidence="1 2" id="KW-0456">Lyase</keyword>
<dbReference type="PANTHER" id="PTHR12128">
    <property type="entry name" value="DIHYDRODIPICOLINATE SYNTHASE"/>
    <property type="match status" value="1"/>
</dbReference>
<dbReference type="EMBL" id="BMMQ01000004">
    <property type="protein sequence ID" value="GGO63918.1"/>
    <property type="molecule type" value="Genomic_DNA"/>
</dbReference>
<dbReference type="Pfam" id="PF00701">
    <property type="entry name" value="DHDPS"/>
    <property type="match status" value="1"/>
</dbReference>
<comment type="caution">
    <text evidence="3">The sequence shown here is derived from an EMBL/GenBank/DDBJ whole genome shotgun (WGS) entry which is preliminary data.</text>
</comment>
<protein>
    <submittedName>
        <fullName evidence="3">Dihydrodipicolinate synthase family protein</fullName>
    </submittedName>
</protein>
<comment type="similarity">
    <text evidence="2">Belongs to the DapA family.</text>
</comment>
<gene>
    <name evidence="3" type="ORF">GCM10010910_17600</name>
</gene>
<evidence type="ECO:0000256" key="2">
    <source>
        <dbReference type="PIRNR" id="PIRNR001365"/>
    </source>
</evidence>
<keyword evidence="4" id="KW-1185">Reference proteome</keyword>
<dbReference type="RefSeq" id="WP_188701008.1">
    <property type="nucleotide sequence ID" value="NZ_BMMQ01000004.1"/>
</dbReference>
<dbReference type="CDD" id="cd00408">
    <property type="entry name" value="DHDPS-like"/>
    <property type="match status" value="1"/>
</dbReference>
<dbReference type="PIRSF" id="PIRSF001365">
    <property type="entry name" value="DHDPS"/>
    <property type="match status" value="1"/>
</dbReference>
<evidence type="ECO:0000256" key="1">
    <source>
        <dbReference type="ARBA" id="ARBA00023239"/>
    </source>
</evidence>
<sequence length="311" mass="32791">MSSHTAALEGIVAIPITPFSEGRVDDDAYRIILDRILDAGVTTLTPNGNTGEFYALTAEERRAVMEACAEHTRGRATLVAGVGFDTATAIADARHAAEHGAEFIMIHQPVHPYVSREGWIQYHAAIADAVPELGVVLYVKTPRVDGSMIRELVDRSPNVAGVKYALPDPVLFAAVRESAPEIVWIAGLAEPYALSYFAHGATGFTSGLVNVLPELSVALLTALRAGDFAVARELESRIAEFERLRGADGSADNVSIVKEALAQLGVVARDVRPPSSPVSEAAAARVGAILADWARDFDLAAGAVGTAGAAR</sequence>
<dbReference type="SMART" id="SM01130">
    <property type="entry name" value="DHDPS"/>
    <property type="match status" value="1"/>
</dbReference>
<dbReference type="Gene3D" id="3.20.20.70">
    <property type="entry name" value="Aldolase class I"/>
    <property type="match status" value="1"/>
</dbReference>
<dbReference type="Proteomes" id="UP000638043">
    <property type="component" value="Unassembled WGS sequence"/>
</dbReference>
<name>A0ABQ2N0F6_9MICO</name>
<dbReference type="InterPro" id="IPR013785">
    <property type="entry name" value="Aldolase_TIM"/>
</dbReference>
<organism evidence="3 4">
    <name type="scientific">Microbacterium nanhaiense</name>
    <dbReference type="NCBI Taxonomy" id="1301026"/>
    <lineage>
        <taxon>Bacteria</taxon>
        <taxon>Bacillati</taxon>
        <taxon>Actinomycetota</taxon>
        <taxon>Actinomycetes</taxon>
        <taxon>Micrococcales</taxon>
        <taxon>Microbacteriaceae</taxon>
        <taxon>Microbacterium</taxon>
    </lineage>
</organism>
<dbReference type="InterPro" id="IPR002220">
    <property type="entry name" value="DapA-like"/>
</dbReference>
<proteinExistence type="inferred from homology"/>
<reference evidence="4" key="1">
    <citation type="journal article" date="2019" name="Int. J. Syst. Evol. Microbiol.">
        <title>The Global Catalogue of Microorganisms (GCM) 10K type strain sequencing project: providing services to taxonomists for standard genome sequencing and annotation.</title>
        <authorList>
            <consortium name="The Broad Institute Genomics Platform"/>
            <consortium name="The Broad Institute Genome Sequencing Center for Infectious Disease"/>
            <person name="Wu L."/>
            <person name="Ma J."/>
        </authorList>
    </citation>
    <scope>NUCLEOTIDE SEQUENCE [LARGE SCALE GENOMIC DNA]</scope>
    <source>
        <strain evidence="4">CGMCC 4.7181</strain>
    </source>
</reference>
<accession>A0ABQ2N0F6</accession>
<evidence type="ECO:0000313" key="4">
    <source>
        <dbReference type="Proteomes" id="UP000638043"/>
    </source>
</evidence>
<evidence type="ECO:0000313" key="3">
    <source>
        <dbReference type="EMBL" id="GGO63918.1"/>
    </source>
</evidence>
<dbReference type="SUPFAM" id="SSF51569">
    <property type="entry name" value="Aldolase"/>
    <property type="match status" value="1"/>
</dbReference>